<feature type="repeat" description="PPR" evidence="2">
    <location>
        <begin position="287"/>
        <end position="317"/>
    </location>
</feature>
<dbReference type="InterPro" id="IPR051222">
    <property type="entry name" value="PPR/CCM1_RNA-binding"/>
</dbReference>
<feature type="repeat" description="PPR" evidence="2">
    <location>
        <begin position="82"/>
        <end position="116"/>
    </location>
</feature>
<comment type="caution">
    <text evidence="3">The sequence shown here is derived from an EMBL/GenBank/DDBJ whole genome shotgun (WGS) entry which is preliminary data.</text>
</comment>
<dbReference type="NCBIfam" id="TIGR00756">
    <property type="entry name" value="PPR"/>
    <property type="match status" value="12"/>
</dbReference>
<dbReference type="Pfam" id="PF13041">
    <property type="entry name" value="PPR_2"/>
    <property type="match status" value="5"/>
</dbReference>
<sequence length="622" mass="69776">MRHHLKETANLLLKECDVLKRIRTQPTAPLALEYFNSISRSKSFQHTLLTYQTMIHRLGLESQMISVQQLLLEMKLQGLKCSEEIFVTVIRSYSKTRCSSQALDTFHRMLEFGCKPTVKIYNHLLDAMLRDSRFQMIAPIYRDMKRDGIDPNVYTYNIILKALCKNDKIDVAYKLLDEMSSKGCTPDEVSYTTIVSSLSQSGKLTEASDLVTRLPAVIPAYNALINGMCSHRRLKDAVSLMKEIDDRGLQPNVITYTTIINSLCNAGDLRLSLVLFSKMLVKGCTPNTVTLTSLIKGLFAQGKLSEAMEIWDFMVEEPSIITYNVVIHGLCSNGCLPMARSIFSEMEQGNNNHVLPNAGTYSILLRGLSRAGQLEAAMNVWKKMISSGCKVNVVVSTCMVDALSRGSMFDDANRLIRTMRLPEWDPPNIVTYNAFIRGLCGGGRVDWAMMVLRELNSKQPRYVLPMPMPNVTTYNHLLYGLCCQGSLKKSFDLAHEMACRGIRFDLVTYNTLIYGVCLMGMLKEALLLVGKMAVNGVQPDIVTWNTLIASYCKIGNVMDGVRILKAGNCHADVFTYTSIIFGFCNGRRIDDAISYLEKMSDEGICPNTATWNVLVRGILQQF</sequence>
<dbReference type="Pfam" id="PF12854">
    <property type="entry name" value="PPR_1"/>
    <property type="match status" value="4"/>
</dbReference>
<feature type="repeat" description="PPR" evidence="2">
    <location>
        <begin position="117"/>
        <end position="151"/>
    </location>
</feature>
<dbReference type="GO" id="GO:0003729">
    <property type="term" value="F:mRNA binding"/>
    <property type="evidence" value="ECO:0000318"/>
    <property type="project" value="GO_Central"/>
</dbReference>
<dbReference type="Gene3D" id="1.25.40.10">
    <property type="entry name" value="Tetratricopeptide repeat domain"/>
    <property type="match status" value="6"/>
</dbReference>
<gene>
    <name evidence="3" type="ORF">ZOSMA_322G00050</name>
</gene>
<feature type="repeat" description="PPR" evidence="2">
    <location>
        <begin position="505"/>
        <end position="539"/>
    </location>
</feature>
<name>A0A0K9P8T8_ZOSMR</name>
<dbReference type="OrthoDB" id="185373at2759"/>
<keyword evidence="1" id="KW-0677">Repeat</keyword>
<proteinExistence type="predicted"/>
<dbReference type="EMBL" id="LFYR01001039">
    <property type="protein sequence ID" value="KMZ65399.1"/>
    <property type="molecule type" value="Genomic_DNA"/>
</dbReference>
<evidence type="ECO:0000313" key="3">
    <source>
        <dbReference type="EMBL" id="KMZ65399.1"/>
    </source>
</evidence>
<feature type="repeat" description="PPR" evidence="2">
    <location>
        <begin position="217"/>
        <end position="251"/>
    </location>
</feature>
<evidence type="ECO:0000313" key="4">
    <source>
        <dbReference type="Proteomes" id="UP000036987"/>
    </source>
</evidence>
<accession>A0A0K9P8T8</accession>
<dbReference type="InterPro" id="IPR002885">
    <property type="entry name" value="PPR_rpt"/>
</dbReference>
<dbReference type="GO" id="GO:0005737">
    <property type="term" value="C:cytoplasm"/>
    <property type="evidence" value="ECO:0000318"/>
    <property type="project" value="GO_Central"/>
</dbReference>
<reference evidence="4" key="1">
    <citation type="journal article" date="2016" name="Nature">
        <title>The genome of the seagrass Zostera marina reveals angiosperm adaptation to the sea.</title>
        <authorList>
            <person name="Olsen J.L."/>
            <person name="Rouze P."/>
            <person name="Verhelst B."/>
            <person name="Lin Y.-C."/>
            <person name="Bayer T."/>
            <person name="Collen J."/>
            <person name="Dattolo E."/>
            <person name="De Paoli E."/>
            <person name="Dittami S."/>
            <person name="Maumus F."/>
            <person name="Michel G."/>
            <person name="Kersting A."/>
            <person name="Lauritano C."/>
            <person name="Lohaus R."/>
            <person name="Toepel M."/>
            <person name="Tonon T."/>
            <person name="Vanneste K."/>
            <person name="Amirebrahimi M."/>
            <person name="Brakel J."/>
            <person name="Bostroem C."/>
            <person name="Chovatia M."/>
            <person name="Grimwood J."/>
            <person name="Jenkins J.W."/>
            <person name="Jueterbock A."/>
            <person name="Mraz A."/>
            <person name="Stam W.T."/>
            <person name="Tice H."/>
            <person name="Bornberg-Bauer E."/>
            <person name="Green P.J."/>
            <person name="Pearson G.A."/>
            <person name="Procaccini G."/>
            <person name="Duarte C.M."/>
            <person name="Schmutz J."/>
            <person name="Reusch T.B.H."/>
            <person name="Van de Peer Y."/>
        </authorList>
    </citation>
    <scope>NUCLEOTIDE SEQUENCE [LARGE SCALE GENOMIC DNA]</scope>
    <source>
        <strain evidence="4">cv. Finnish</strain>
    </source>
</reference>
<feature type="repeat" description="PPR" evidence="2">
    <location>
        <begin position="319"/>
        <end position="353"/>
    </location>
</feature>
<dbReference type="Pfam" id="PF01535">
    <property type="entry name" value="PPR"/>
    <property type="match status" value="1"/>
</dbReference>
<dbReference type="InterPro" id="IPR011990">
    <property type="entry name" value="TPR-like_helical_dom_sf"/>
</dbReference>
<dbReference type="PANTHER" id="PTHR47942:SF65">
    <property type="entry name" value="OS04G0618050 PROTEIN"/>
    <property type="match status" value="1"/>
</dbReference>
<dbReference type="PROSITE" id="PS51375">
    <property type="entry name" value="PPR"/>
    <property type="match status" value="12"/>
</dbReference>
<dbReference type="AlphaFoldDB" id="A0A0K9P8T8"/>
<dbReference type="OMA" id="SETWNKM"/>
<evidence type="ECO:0000256" key="2">
    <source>
        <dbReference type="PROSITE-ProRule" id="PRU00708"/>
    </source>
</evidence>
<evidence type="ECO:0000256" key="1">
    <source>
        <dbReference type="ARBA" id="ARBA00022737"/>
    </source>
</evidence>
<feature type="repeat" description="PPR" evidence="2">
    <location>
        <begin position="357"/>
        <end position="391"/>
    </location>
</feature>
<dbReference type="Proteomes" id="UP000036987">
    <property type="component" value="Unassembled WGS sequence"/>
</dbReference>
<evidence type="ECO:0008006" key="5">
    <source>
        <dbReference type="Google" id="ProtNLM"/>
    </source>
</evidence>
<dbReference type="GO" id="GO:0006397">
    <property type="term" value="P:mRNA processing"/>
    <property type="evidence" value="ECO:0000318"/>
    <property type="project" value="GO_Central"/>
</dbReference>
<dbReference type="PANTHER" id="PTHR47942">
    <property type="entry name" value="TETRATRICOPEPTIDE REPEAT (TPR)-LIKE SUPERFAMILY PROTEIN-RELATED"/>
    <property type="match status" value="1"/>
</dbReference>
<feature type="repeat" description="PPR" evidence="2">
    <location>
        <begin position="470"/>
        <end position="504"/>
    </location>
</feature>
<feature type="repeat" description="PPR" evidence="2">
    <location>
        <begin position="572"/>
        <end position="606"/>
    </location>
</feature>
<feature type="repeat" description="PPR" evidence="2">
    <location>
        <begin position="428"/>
        <end position="458"/>
    </location>
</feature>
<feature type="repeat" description="PPR" evidence="2">
    <location>
        <begin position="152"/>
        <end position="186"/>
    </location>
</feature>
<keyword evidence="4" id="KW-1185">Reference proteome</keyword>
<organism evidence="3 4">
    <name type="scientific">Zostera marina</name>
    <name type="common">Eelgrass</name>
    <dbReference type="NCBI Taxonomy" id="29655"/>
    <lineage>
        <taxon>Eukaryota</taxon>
        <taxon>Viridiplantae</taxon>
        <taxon>Streptophyta</taxon>
        <taxon>Embryophyta</taxon>
        <taxon>Tracheophyta</taxon>
        <taxon>Spermatophyta</taxon>
        <taxon>Magnoliopsida</taxon>
        <taxon>Liliopsida</taxon>
        <taxon>Zosteraceae</taxon>
        <taxon>Zostera</taxon>
    </lineage>
</organism>
<feature type="repeat" description="PPR" evidence="2">
    <location>
        <begin position="252"/>
        <end position="286"/>
    </location>
</feature>
<protein>
    <recommendedName>
        <fullName evidence="5">Pentatricopeptide repeat-containing protein</fullName>
    </recommendedName>
</protein>